<dbReference type="RefSeq" id="WP_174788232.1">
    <property type="nucleotide sequence ID" value="NZ_CP054580.1"/>
</dbReference>
<protein>
    <submittedName>
        <fullName evidence="1">Uncharacterized protein</fullName>
    </submittedName>
</protein>
<evidence type="ECO:0000313" key="1">
    <source>
        <dbReference type="EMBL" id="QKS24621.1"/>
    </source>
</evidence>
<reference evidence="1 2" key="1">
    <citation type="submission" date="2019-12" db="EMBL/GenBank/DDBJ databases">
        <title>Genome sequencing and assembly of endphytes of Porphyra tenera.</title>
        <authorList>
            <person name="Park J.M."/>
            <person name="Shin R."/>
            <person name="Jo S.H."/>
        </authorList>
    </citation>
    <scope>NUCLEOTIDE SEQUENCE [LARGE SCALE GENOMIC DNA]</scope>
    <source>
        <strain evidence="1 2">GPM3</strain>
    </source>
</reference>
<proteinExistence type="predicted"/>
<accession>A0AAP9T1M0</accession>
<organism evidence="1 2">
    <name type="scientific">Vreelandella titanicae</name>
    <dbReference type="NCBI Taxonomy" id="664683"/>
    <lineage>
        <taxon>Bacteria</taxon>
        <taxon>Pseudomonadati</taxon>
        <taxon>Pseudomonadota</taxon>
        <taxon>Gammaproteobacteria</taxon>
        <taxon>Oceanospirillales</taxon>
        <taxon>Halomonadaceae</taxon>
        <taxon>Vreelandella</taxon>
    </lineage>
</organism>
<dbReference type="AlphaFoldDB" id="A0AAP9T1M0"/>
<gene>
    <name evidence="1" type="ORF">FX987_02403</name>
</gene>
<evidence type="ECO:0000313" key="2">
    <source>
        <dbReference type="Proteomes" id="UP000509761"/>
    </source>
</evidence>
<sequence length="137" mass="16586">MRNRVFINKPELPEIFMYDLQHQLNNFSHKSLRIISKEIDPINKFPVLIIDLHFIQRSIVISHYNSDFDLDIDIDYSSMICVDAAYYNDMTRDDYFYHNSDFIKDYLFNTLKTVNINSDYLKRLVLMFKDKMKTMTY</sequence>
<dbReference type="Proteomes" id="UP000509761">
    <property type="component" value="Chromosome"/>
</dbReference>
<dbReference type="EMBL" id="CP054580">
    <property type="protein sequence ID" value="QKS24621.1"/>
    <property type="molecule type" value="Genomic_DNA"/>
</dbReference>
<keyword evidence="2" id="KW-1185">Reference proteome</keyword>
<name>A0AAP9T1M0_9GAMM</name>